<gene>
    <name evidence="1" type="ORF">HG263_06765</name>
</gene>
<dbReference type="RefSeq" id="WP_171625311.1">
    <property type="nucleotide sequence ID" value="NZ_JABBPG010000002.1"/>
</dbReference>
<comment type="caution">
    <text evidence="1">The sequence shown here is derived from an EMBL/GenBank/DDBJ whole genome shotgun (WGS) entry which is preliminary data.</text>
</comment>
<reference evidence="1 2" key="1">
    <citation type="submission" date="2020-04" db="EMBL/GenBank/DDBJ databases">
        <title>Pseudoalteromonas caenipelagi sp. nov., isolated from a tidal flat.</title>
        <authorList>
            <person name="Park S."/>
            <person name="Yoon J.-H."/>
        </authorList>
    </citation>
    <scope>NUCLEOTIDE SEQUENCE [LARGE SCALE GENOMIC DNA]</scope>
    <source>
        <strain evidence="1 2">JBTF-M23</strain>
    </source>
</reference>
<dbReference type="Proteomes" id="UP000586305">
    <property type="component" value="Unassembled WGS sequence"/>
</dbReference>
<evidence type="ECO:0000313" key="2">
    <source>
        <dbReference type="Proteomes" id="UP000586305"/>
    </source>
</evidence>
<dbReference type="AlphaFoldDB" id="A0A849VE80"/>
<keyword evidence="2" id="KW-1185">Reference proteome</keyword>
<protein>
    <submittedName>
        <fullName evidence="1">Uncharacterized protein</fullName>
    </submittedName>
</protein>
<sequence>MTTYPNHRKYLKFALAARQSIDQSFSEDDVEALSLELAGWTLSDFRAWRTDNSHEVDAFLEVVSSASSLSELTHPQLKIRLAGYHVLSEAVSLLSPLIESLVLEVEDSYPGQIRSLSEVYQKSRVTLDAVWPFGTPCPFQFK</sequence>
<accession>A0A849VE80</accession>
<name>A0A849VE80_9GAMM</name>
<dbReference type="EMBL" id="JABBPG010000002">
    <property type="protein sequence ID" value="NOU50244.1"/>
    <property type="molecule type" value="Genomic_DNA"/>
</dbReference>
<evidence type="ECO:0000313" key="1">
    <source>
        <dbReference type="EMBL" id="NOU50244.1"/>
    </source>
</evidence>
<proteinExistence type="predicted"/>
<organism evidence="1 2">
    <name type="scientific">Pseudoalteromonas caenipelagi</name>
    <dbReference type="NCBI Taxonomy" id="2726988"/>
    <lineage>
        <taxon>Bacteria</taxon>
        <taxon>Pseudomonadati</taxon>
        <taxon>Pseudomonadota</taxon>
        <taxon>Gammaproteobacteria</taxon>
        <taxon>Alteromonadales</taxon>
        <taxon>Pseudoalteromonadaceae</taxon>
        <taxon>Pseudoalteromonas</taxon>
    </lineage>
</organism>